<name>A0A4Y8L497_9BACT</name>
<evidence type="ECO:0000313" key="12">
    <source>
        <dbReference type="EMBL" id="TFD96322.1"/>
    </source>
</evidence>
<evidence type="ECO:0000313" key="13">
    <source>
        <dbReference type="Proteomes" id="UP000297861"/>
    </source>
</evidence>
<dbReference type="SUPFAM" id="SSF49464">
    <property type="entry name" value="Carboxypeptidase regulatory domain-like"/>
    <property type="match status" value="1"/>
</dbReference>
<dbReference type="PROSITE" id="PS52016">
    <property type="entry name" value="TONB_DEPENDENT_REC_3"/>
    <property type="match status" value="1"/>
</dbReference>
<dbReference type="NCBIfam" id="TIGR04057">
    <property type="entry name" value="SusC_RagA_signa"/>
    <property type="match status" value="1"/>
</dbReference>
<comment type="subcellular location">
    <subcellularLocation>
        <location evidence="1 8">Cell outer membrane</location>
        <topology evidence="1 8">Multi-pass membrane protein</topology>
    </subcellularLocation>
</comment>
<dbReference type="InterPro" id="IPR037066">
    <property type="entry name" value="Plug_dom_sf"/>
</dbReference>
<keyword evidence="3 8" id="KW-1134">Transmembrane beta strand</keyword>
<dbReference type="Pfam" id="PF13715">
    <property type="entry name" value="CarbopepD_reg_2"/>
    <property type="match status" value="1"/>
</dbReference>
<evidence type="ECO:0000256" key="4">
    <source>
        <dbReference type="ARBA" id="ARBA00022692"/>
    </source>
</evidence>
<keyword evidence="6 8" id="KW-0472">Membrane</keyword>
<dbReference type="InterPro" id="IPR023996">
    <property type="entry name" value="TonB-dep_OMP_SusC/RagA"/>
</dbReference>
<dbReference type="EMBL" id="SOML01000005">
    <property type="protein sequence ID" value="TFD96322.1"/>
    <property type="molecule type" value="Genomic_DNA"/>
</dbReference>
<dbReference type="OrthoDB" id="1096961at2"/>
<accession>A0A4Y8L497</accession>
<dbReference type="RefSeq" id="WP_134436216.1">
    <property type="nucleotide sequence ID" value="NZ_SOML01000005.1"/>
</dbReference>
<comment type="similarity">
    <text evidence="8 9">Belongs to the TonB-dependent receptor family.</text>
</comment>
<dbReference type="Gene3D" id="2.170.130.10">
    <property type="entry name" value="TonB-dependent receptor, plug domain"/>
    <property type="match status" value="1"/>
</dbReference>
<comment type="caution">
    <text evidence="12">The sequence shown here is derived from an EMBL/GenBank/DDBJ whole genome shotgun (WGS) entry which is preliminary data.</text>
</comment>
<evidence type="ECO:0000259" key="11">
    <source>
        <dbReference type="Pfam" id="PF07715"/>
    </source>
</evidence>
<feature type="domain" description="TonB-dependent receptor-like beta-barrel" evidence="10">
    <location>
        <begin position="428"/>
        <end position="851"/>
    </location>
</feature>
<proteinExistence type="inferred from homology"/>
<dbReference type="GO" id="GO:0009279">
    <property type="term" value="C:cell outer membrane"/>
    <property type="evidence" value="ECO:0007669"/>
    <property type="project" value="UniProtKB-SubCell"/>
</dbReference>
<dbReference type="InterPro" id="IPR008969">
    <property type="entry name" value="CarboxyPept-like_regulatory"/>
</dbReference>
<dbReference type="InterPro" id="IPR039426">
    <property type="entry name" value="TonB-dep_rcpt-like"/>
</dbReference>
<evidence type="ECO:0000256" key="7">
    <source>
        <dbReference type="ARBA" id="ARBA00023237"/>
    </source>
</evidence>
<protein>
    <submittedName>
        <fullName evidence="12">TonB-dependent receptor</fullName>
    </submittedName>
</protein>
<gene>
    <name evidence="12" type="ORF">E2605_09115</name>
</gene>
<evidence type="ECO:0000256" key="5">
    <source>
        <dbReference type="ARBA" id="ARBA00023077"/>
    </source>
</evidence>
<evidence type="ECO:0000256" key="8">
    <source>
        <dbReference type="PROSITE-ProRule" id="PRU01360"/>
    </source>
</evidence>
<evidence type="ECO:0000259" key="10">
    <source>
        <dbReference type="Pfam" id="PF00593"/>
    </source>
</evidence>
<dbReference type="SUPFAM" id="SSF56935">
    <property type="entry name" value="Porins"/>
    <property type="match status" value="1"/>
</dbReference>
<evidence type="ECO:0000256" key="2">
    <source>
        <dbReference type="ARBA" id="ARBA00022448"/>
    </source>
</evidence>
<dbReference type="AlphaFoldDB" id="A0A4Y8L497"/>
<keyword evidence="12" id="KW-0675">Receptor</keyword>
<evidence type="ECO:0000256" key="1">
    <source>
        <dbReference type="ARBA" id="ARBA00004571"/>
    </source>
</evidence>
<dbReference type="NCBIfam" id="TIGR04056">
    <property type="entry name" value="OMP_RagA_SusC"/>
    <property type="match status" value="1"/>
</dbReference>
<dbReference type="Gene3D" id="2.40.170.20">
    <property type="entry name" value="TonB-dependent receptor, beta-barrel domain"/>
    <property type="match status" value="1"/>
</dbReference>
<dbReference type="Proteomes" id="UP000297861">
    <property type="component" value="Unassembled WGS sequence"/>
</dbReference>
<dbReference type="InterPro" id="IPR023997">
    <property type="entry name" value="TonB-dep_OMP_SusC/RagA_CS"/>
</dbReference>
<evidence type="ECO:0000256" key="9">
    <source>
        <dbReference type="RuleBase" id="RU003357"/>
    </source>
</evidence>
<dbReference type="InterPro" id="IPR000531">
    <property type="entry name" value="Beta-barrel_TonB"/>
</dbReference>
<keyword evidence="7 8" id="KW-0998">Cell outer membrane</keyword>
<keyword evidence="4 8" id="KW-0812">Transmembrane</keyword>
<keyword evidence="5 9" id="KW-0798">TonB box</keyword>
<dbReference type="Pfam" id="PF00593">
    <property type="entry name" value="TonB_dep_Rec_b-barrel"/>
    <property type="match status" value="1"/>
</dbReference>
<evidence type="ECO:0000256" key="3">
    <source>
        <dbReference type="ARBA" id="ARBA00022452"/>
    </source>
</evidence>
<reference evidence="12 13" key="1">
    <citation type="submission" date="2019-03" db="EMBL/GenBank/DDBJ databases">
        <title>San Antonio Military Medical Center submission to MRSN (WRAIR), pending publication.</title>
        <authorList>
            <person name="Blyth D.M."/>
            <person name="Mccarthy S.L."/>
            <person name="Schall S.E."/>
            <person name="Stam J.A."/>
            <person name="Ong A.C."/>
            <person name="Mcgann P.T."/>
        </authorList>
    </citation>
    <scope>NUCLEOTIDE SEQUENCE [LARGE SCALE GENOMIC DNA]</scope>
    <source>
        <strain evidence="12 13">MRSN571793</strain>
    </source>
</reference>
<keyword evidence="13" id="KW-1185">Reference proteome</keyword>
<dbReference type="InterPro" id="IPR012910">
    <property type="entry name" value="Plug_dom"/>
</dbReference>
<dbReference type="Gene3D" id="2.60.40.1120">
    <property type="entry name" value="Carboxypeptidase-like, regulatory domain"/>
    <property type="match status" value="1"/>
</dbReference>
<sequence>MVKIIWFFSIPKEAYMFLFFLFCSLNLIGQTEIKGLVVDQKTQEPLVGATVVFVESNQGVSTDVDGSFYLQTSAALPVTIKVTLLGYKEQEVDIYENKSPLKVQLKEDLNYLNEIVVVGYGSQKRKELTGAISSVSKDNLSQVTTSFDGLLGGAVAGLNVSQSSGQPGTTSNIRIRGGNSVNGGNEPLYVIDGVIIYNDNSSANLGISRSAGSLNPLAALSPNDIESIEVLKDVSASAIYGSRGANGVIIITTKNGKKGKTNIEYQYSIGWQQARKKLDLMNAKEWGNLYLEIASAENISETGLTADKVAQLGEGTDWQDAALRTATTQNHQLSISGGDDKTRYLLSGNFTDQDGILLNTNFKRYSGRFNFERDLFSNLTVGLNVTGSKLEQNGLSNYSGLYVNGISNSLDYVLRIPQVVSIYNADGGYNYNNLFEKGDLRFGDTTVNAISDLVNTDSQTKNNSLIGNFFTKYTILPSLVAKFSAGTNQINTTLNFFAPSSAAAGFLAKGYGSIGNKRFDSWQYEYTLNYTKKLNDSHYIDVLAGYTTQTTKTEYAIASASNFANEQLSFSNLQGGATLLSPSSGGTESILNSVLGRVNYSFNNRYNLTATFRADGSSRFAENHKWGYFPSVGLSWNASEESFLRDNKTINDLKLRGSLGVVGNQEIGDYRYEATYATKTYSFNNQLVTAYARSNAENPDLKWEQTSQYNLGFDLNLFNRRLGIVADVYYKKTSDLLLDVPVEITTGFATKLENVGNVTNKGVEFAVTGNIIDDKQWQWNLSANIAKNVNEVTNIGNLDYFLSGNTIIKKGEALGSFYGVVFDGIVQTGDDLSKVPAPSWKPSVEPGDVKYVDQNGDNEITQDEDRVVLGSIQPDFIYGFSTTVSYKFLSVSAVFQGSKGNEAYNQLRQNLESPSTSYNVLSTLRDRWTPSNPSTTIPKASVTSATWLDSRYVEDASYLRLKNVTLSYILPVKIVKAPQTKFRIFATGQNLLTFTNYKGYDPEIASGIDSGAYPTAKTISFGINISY</sequence>
<evidence type="ECO:0000256" key="6">
    <source>
        <dbReference type="ARBA" id="ARBA00023136"/>
    </source>
</evidence>
<keyword evidence="2 8" id="KW-0813">Transport</keyword>
<dbReference type="InterPro" id="IPR036942">
    <property type="entry name" value="Beta-barrel_TonB_sf"/>
</dbReference>
<dbReference type="Pfam" id="PF07715">
    <property type="entry name" value="Plug"/>
    <property type="match status" value="1"/>
</dbReference>
<organism evidence="12 13">
    <name type="scientific">Dysgonomonas capnocytophagoides</name>
    <dbReference type="NCBI Taxonomy" id="45254"/>
    <lineage>
        <taxon>Bacteria</taxon>
        <taxon>Pseudomonadati</taxon>
        <taxon>Bacteroidota</taxon>
        <taxon>Bacteroidia</taxon>
        <taxon>Bacteroidales</taxon>
        <taxon>Dysgonomonadaceae</taxon>
        <taxon>Dysgonomonas</taxon>
    </lineage>
</organism>
<feature type="domain" description="TonB-dependent receptor plug" evidence="11">
    <location>
        <begin position="125"/>
        <end position="248"/>
    </location>
</feature>